<feature type="compositionally biased region" description="Basic and acidic residues" evidence="1">
    <location>
        <begin position="12"/>
        <end position="23"/>
    </location>
</feature>
<evidence type="ECO:0000313" key="3">
    <source>
        <dbReference type="Proteomes" id="UP000799764"/>
    </source>
</evidence>
<evidence type="ECO:0000313" key="2">
    <source>
        <dbReference type="EMBL" id="KAF2440886.1"/>
    </source>
</evidence>
<feature type="region of interest" description="Disordered" evidence="1">
    <location>
        <begin position="217"/>
        <end position="241"/>
    </location>
</feature>
<name>A0A9P4U8H6_9PLEO</name>
<feature type="compositionally biased region" description="Polar residues" evidence="1">
    <location>
        <begin position="217"/>
        <end position="232"/>
    </location>
</feature>
<proteinExistence type="predicted"/>
<comment type="caution">
    <text evidence="2">The sequence shown here is derived from an EMBL/GenBank/DDBJ whole genome shotgun (WGS) entry which is preliminary data.</text>
</comment>
<dbReference type="AlphaFoldDB" id="A0A9P4U8H6"/>
<organism evidence="2 3">
    <name type="scientific">Karstenula rhodostoma CBS 690.94</name>
    <dbReference type="NCBI Taxonomy" id="1392251"/>
    <lineage>
        <taxon>Eukaryota</taxon>
        <taxon>Fungi</taxon>
        <taxon>Dikarya</taxon>
        <taxon>Ascomycota</taxon>
        <taxon>Pezizomycotina</taxon>
        <taxon>Dothideomycetes</taxon>
        <taxon>Pleosporomycetidae</taxon>
        <taxon>Pleosporales</taxon>
        <taxon>Massarineae</taxon>
        <taxon>Didymosphaeriaceae</taxon>
        <taxon>Karstenula</taxon>
    </lineage>
</organism>
<reference evidence="2" key="1">
    <citation type="journal article" date="2020" name="Stud. Mycol.">
        <title>101 Dothideomycetes genomes: a test case for predicting lifestyles and emergence of pathogens.</title>
        <authorList>
            <person name="Haridas S."/>
            <person name="Albert R."/>
            <person name="Binder M."/>
            <person name="Bloem J."/>
            <person name="Labutti K."/>
            <person name="Salamov A."/>
            <person name="Andreopoulos B."/>
            <person name="Baker S."/>
            <person name="Barry K."/>
            <person name="Bills G."/>
            <person name="Bluhm B."/>
            <person name="Cannon C."/>
            <person name="Castanera R."/>
            <person name="Culley D."/>
            <person name="Daum C."/>
            <person name="Ezra D."/>
            <person name="Gonzalez J."/>
            <person name="Henrissat B."/>
            <person name="Kuo A."/>
            <person name="Liang C."/>
            <person name="Lipzen A."/>
            <person name="Lutzoni F."/>
            <person name="Magnuson J."/>
            <person name="Mondo S."/>
            <person name="Nolan M."/>
            <person name="Ohm R."/>
            <person name="Pangilinan J."/>
            <person name="Park H.-J."/>
            <person name="Ramirez L."/>
            <person name="Alfaro M."/>
            <person name="Sun H."/>
            <person name="Tritt A."/>
            <person name="Yoshinaga Y."/>
            <person name="Zwiers L.-H."/>
            <person name="Turgeon B."/>
            <person name="Goodwin S."/>
            <person name="Spatafora J."/>
            <person name="Crous P."/>
            <person name="Grigoriev I."/>
        </authorList>
    </citation>
    <scope>NUCLEOTIDE SEQUENCE</scope>
    <source>
        <strain evidence="2">CBS 690.94</strain>
    </source>
</reference>
<feature type="compositionally biased region" description="Acidic residues" evidence="1">
    <location>
        <begin position="94"/>
        <end position="120"/>
    </location>
</feature>
<dbReference type="Proteomes" id="UP000799764">
    <property type="component" value="Unassembled WGS sequence"/>
</dbReference>
<feature type="region of interest" description="Disordered" evidence="1">
    <location>
        <begin position="1"/>
        <end position="26"/>
    </location>
</feature>
<dbReference type="OrthoDB" id="3800095at2759"/>
<gene>
    <name evidence="2" type="ORF">P171DRAFT_475403</name>
</gene>
<accession>A0A9P4U8H6</accession>
<sequence>MAPENGAARSPEGPDAKRRREDLETSILHITVEGDAHTNEHLIDPRIYPNAATPALRRENATIGTPILPADATDEFWATFNRKDKEDEGKENADAEEGEDSREDDEDDHENKDESEEDVEASPIAATSPVGAPPNSVHSYKPTSAWCPKAAMRNAASNDIRGPAGSKSGSEIPHLTGASRLSKGVQSPLANKPTTKMQEPEDDRKIAIKAEIDSSANHTDISQQDDNSSNPSALAHVVSEPPSFTPFSHKPIFVNEPGHGRFKSRVVFEADTILPEQHYAEIVPANNRMTALQKLKAWRETFGIKTKDNQLRKAERLVILNEGVPSMARNELSLYTDTLKGIGKWLKQFMPDSFIVIKTTIPASTHTRAGRFRAYMEALYQLMENYSFHFSVEIEDKSILATNVTTNTQDGVPEELAFALNFVHSVEFFRQWGHLMAGDQKPFSSIRPKKKQNKTTYGSLDPHHEAEVVTTYLPWIPEQLARNFYANCVAFPDEDFGDLEFEQTGPNAEALMPQERIGFIASMDRSLFANPGLADLGPSNQM</sequence>
<protein>
    <submittedName>
        <fullName evidence="2">Uncharacterized protein</fullName>
    </submittedName>
</protein>
<feature type="compositionally biased region" description="Polar residues" evidence="1">
    <location>
        <begin position="184"/>
        <end position="197"/>
    </location>
</feature>
<feature type="region of interest" description="Disordered" evidence="1">
    <location>
        <begin position="157"/>
        <end position="202"/>
    </location>
</feature>
<evidence type="ECO:0000256" key="1">
    <source>
        <dbReference type="SAM" id="MobiDB-lite"/>
    </source>
</evidence>
<dbReference type="EMBL" id="MU001506">
    <property type="protein sequence ID" value="KAF2440886.1"/>
    <property type="molecule type" value="Genomic_DNA"/>
</dbReference>
<feature type="compositionally biased region" description="Basic and acidic residues" evidence="1">
    <location>
        <begin position="81"/>
        <end position="93"/>
    </location>
</feature>
<keyword evidence="3" id="KW-1185">Reference proteome</keyword>
<feature type="region of interest" description="Disordered" evidence="1">
    <location>
        <begin position="81"/>
        <end position="141"/>
    </location>
</feature>